<sequence>MLIPIKDTPLSLSNILMHVDHVDTLAHTICPGFLSYHRRFVHTESLEKTLETNEYPKDICFRFCTTHELSYMLALANSLNDASVYQKYDESKKECWICLRTEYTTAYKQDRFSKYFVVVTIDLYN</sequence>
<dbReference type="AlphaFoldDB" id="A0A1A9V901"/>
<evidence type="ECO:0000313" key="2">
    <source>
        <dbReference type="Proteomes" id="UP000078200"/>
    </source>
</evidence>
<dbReference type="VEuPathDB" id="VectorBase:GAUT029719"/>
<dbReference type="Proteomes" id="UP000078200">
    <property type="component" value="Unassembled WGS sequence"/>
</dbReference>
<protein>
    <submittedName>
        <fullName evidence="1">Uncharacterized protein</fullName>
    </submittedName>
</protein>
<reference evidence="1" key="1">
    <citation type="submission" date="2020-05" db="UniProtKB">
        <authorList>
            <consortium name="EnsemblMetazoa"/>
        </authorList>
    </citation>
    <scope>IDENTIFICATION</scope>
    <source>
        <strain evidence="1">TTRI</strain>
    </source>
</reference>
<name>A0A1A9V901_GLOAU</name>
<proteinExistence type="predicted"/>
<keyword evidence="2" id="KW-1185">Reference proteome</keyword>
<dbReference type="EnsemblMetazoa" id="GAUT029719-RA">
    <property type="protein sequence ID" value="GAUT029719-PA"/>
    <property type="gene ID" value="GAUT029719"/>
</dbReference>
<organism evidence="1 2">
    <name type="scientific">Glossina austeni</name>
    <name type="common">Savannah tsetse fly</name>
    <dbReference type="NCBI Taxonomy" id="7395"/>
    <lineage>
        <taxon>Eukaryota</taxon>
        <taxon>Metazoa</taxon>
        <taxon>Ecdysozoa</taxon>
        <taxon>Arthropoda</taxon>
        <taxon>Hexapoda</taxon>
        <taxon>Insecta</taxon>
        <taxon>Pterygota</taxon>
        <taxon>Neoptera</taxon>
        <taxon>Endopterygota</taxon>
        <taxon>Diptera</taxon>
        <taxon>Brachycera</taxon>
        <taxon>Muscomorpha</taxon>
        <taxon>Hippoboscoidea</taxon>
        <taxon>Glossinidae</taxon>
        <taxon>Glossina</taxon>
    </lineage>
</organism>
<evidence type="ECO:0000313" key="1">
    <source>
        <dbReference type="EnsemblMetazoa" id="GAUT029719-PA"/>
    </source>
</evidence>
<accession>A0A1A9V901</accession>